<dbReference type="AlphaFoldDB" id="A0A6H0WG77"/>
<name>A0A6H0WG77_9BACI</name>
<dbReference type="Proteomes" id="UP000501914">
    <property type="component" value="Chromosome"/>
</dbReference>
<sequence>MNRISEITKRDILDLFQNGMDIEEIFETKKVTYPYSGQMDEIEFLKRLYDLKSMPSSDYRFSDAEGDIWQHTINNNDYPYCWVFEDERFHLKDGNDEIYLRFICEIFHPAVRIEKGYWMDFLTEINKLLQHDGYELYPAEKISNRDVYSWRIYQAENYMFVPFSQRNKKAIKQKEIVFKIKREARNQIYKIFEKYDSRIRKVSETGWEYDVLVSEEILQDIKMFYTPKCFNKENKYVETDSPKEFVLSTSPYNVIDAIEFFEKYCNSDLAADINTIFNLNSISLRLNNGKIESLVTSHITNSSWASIGEAGLKELLQEASRYYEKENLNIAVEKLWDALERLKTYYSPTLDKKKSINRITEDMSSNKEPFKKLFENEFHELTKIGNNFRIRHHETTKVDIEDNRHYHYFYKRCLSLITTAIRYLDNGGVI</sequence>
<protein>
    <recommendedName>
        <fullName evidence="1">AbiJ-NTD3 domain-containing protein</fullName>
    </recommendedName>
</protein>
<dbReference type="Pfam" id="PF18860">
    <property type="entry name" value="AbiJ_NTD3"/>
    <property type="match status" value="1"/>
</dbReference>
<dbReference type="EMBL" id="CP048852">
    <property type="protein sequence ID" value="QIW78969.1"/>
    <property type="molecule type" value="Genomic_DNA"/>
</dbReference>
<feature type="domain" description="AbiJ-NTD3" evidence="1">
    <location>
        <begin position="3"/>
        <end position="165"/>
    </location>
</feature>
<evidence type="ECO:0000313" key="3">
    <source>
        <dbReference type="Proteomes" id="UP000501914"/>
    </source>
</evidence>
<accession>A0A6H0WG77</accession>
<proteinExistence type="predicted"/>
<dbReference type="InterPro" id="IPR041427">
    <property type="entry name" value="AbiJ-NTD3"/>
</dbReference>
<evidence type="ECO:0000313" key="2">
    <source>
        <dbReference type="EMBL" id="QIW78969.1"/>
    </source>
</evidence>
<organism evidence="2 3">
    <name type="scientific">Bacillus tequilensis</name>
    <dbReference type="NCBI Taxonomy" id="227866"/>
    <lineage>
        <taxon>Bacteria</taxon>
        <taxon>Bacillati</taxon>
        <taxon>Bacillota</taxon>
        <taxon>Bacilli</taxon>
        <taxon>Bacillales</taxon>
        <taxon>Bacillaceae</taxon>
        <taxon>Bacillus</taxon>
    </lineage>
</organism>
<reference evidence="2 3" key="1">
    <citation type="submission" date="2020-02" db="EMBL/GenBank/DDBJ databases">
        <title>Genome sequencing, annotation and comparative genomic analysis of Bacillus tequilensis EA-CB0015, an effective biological control agent against Pseudocercospora fijiensis in banana plants.</title>
        <authorList>
            <person name="Cuellar-Gaviria T.Z."/>
            <person name="Ju K.-S."/>
            <person name="Villegas-Escobar V."/>
        </authorList>
    </citation>
    <scope>NUCLEOTIDE SEQUENCE [LARGE SCALE GENOMIC DNA]</scope>
    <source>
        <strain evidence="2 3">EA-CB0015</strain>
    </source>
</reference>
<gene>
    <name evidence="2" type="ORF">G4P54_03660</name>
</gene>
<keyword evidence="3" id="KW-1185">Reference proteome</keyword>
<dbReference type="KEGG" id="bteq:G4P54_03660"/>
<dbReference type="RefSeq" id="WP_167871804.1">
    <property type="nucleotide sequence ID" value="NZ_CP048852.1"/>
</dbReference>
<evidence type="ECO:0000259" key="1">
    <source>
        <dbReference type="Pfam" id="PF18860"/>
    </source>
</evidence>